<dbReference type="GO" id="GO:0008610">
    <property type="term" value="P:lipid biosynthetic process"/>
    <property type="evidence" value="ECO:0007669"/>
    <property type="project" value="InterPro"/>
</dbReference>
<dbReference type="GO" id="GO:0016020">
    <property type="term" value="C:membrane"/>
    <property type="evidence" value="ECO:0007669"/>
    <property type="project" value="UniProtKB-SubCell"/>
</dbReference>
<evidence type="ECO:0000259" key="6">
    <source>
        <dbReference type="Pfam" id="PF04116"/>
    </source>
</evidence>
<dbReference type="GO" id="GO:0016491">
    <property type="term" value="F:oxidoreductase activity"/>
    <property type="evidence" value="ECO:0007669"/>
    <property type="project" value="InterPro"/>
</dbReference>
<evidence type="ECO:0000313" key="7">
    <source>
        <dbReference type="EMBL" id="CAA0082860.1"/>
    </source>
</evidence>
<protein>
    <recommendedName>
        <fullName evidence="6">Fatty acid hydroxylase domain-containing protein</fullName>
    </recommendedName>
</protein>
<feature type="transmembrane region" description="Helical" evidence="5">
    <location>
        <begin position="107"/>
        <end position="132"/>
    </location>
</feature>
<dbReference type="GO" id="GO:0005506">
    <property type="term" value="F:iron ion binding"/>
    <property type="evidence" value="ECO:0007669"/>
    <property type="project" value="InterPro"/>
</dbReference>
<dbReference type="AlphaFoldDB" id="A0A5S9MZA5"/>
<reference evidence="7 8" key="1">
    <citation type="submission" date="2019-11" db="EMBL/GenBank/DDBJ databases">
        <authorList>
            <person name="Holert J."/>
        </authorList>
    </citation>
    <scope>NUCLEOTIDE SEQUENCE [LARGE SCALE GENOMIC DNA]</scope>
    <source>
        <strain evidence="7">BC5_2</strain>
    </source>
</reference>
<dbReference type="InterPro" id="IPR050307">
    <property type="entry name" value="Sterol_Desaturase_Related"/>
</dbReference>
<sequence>MLYAQSDDTRLGVWPVFTKRSQLSLLPRKSGIPTEQRGSQALGLAVHFGPALSFITTVLVFGRSESIVISAFLFLSVVNLLVIVWLEEHEPSVDLPTRTLDAWRKGLSLVFLKGVVAGAITAITVWTLVGALMSLITVAEPSAASGWMIAVAVLATDFAYYWIHRTLNHGHGKKPVQKWFRKIHVVHHSVEVLDFLRGNVSSFFDTSITGFQVSLGVIAALMDMDLTSLLITYVFVLQLQATHHANHTFNIGWLRFIFMDNHAHKMHHCPRGYMVNHGALFSLWDQWFGTYFEDWTLSSNYLQKHRIPLPVSRKAI</sequence>
<comment type="subcellular location">
    <subcellularLocation>
        <location evidence="1">Membrane</location>
    </subcellularLocation>
</comment>
<evidence type="ECO:0000256" key="4">
    <source>
        <dbReference type="ARBA" id="ARBA00023136"/>
    </source>
</evidence>
<feature type="transmembrane region" description="Helical" evidence="5">
    <location>
        <begin position="67"/>
        <end position="86"/>
    </location>
</feature>
<dbReference type="OrthoDB" id="9770329at2"/>
<keyword evidence="3 5" id="KW-1133">Transmembrane helix</keyword>
<dbReference type="InterPro" id="IPR006694">
    <property type="entry name" value="Fatty_acid_hydroxylase"/>
</dbReference>
<dbReference type="Pfam" id="PF04116">
    <property type="entry name" value="FA_hydroxylase"/>
    <property type="match status" value="1"/>
</dbReference>
<evidence type="ECO:0000256" key="1">
    <source>
        <dbReference type="ARBA" id="ARBA00004370"/>
    </source>
</evidence>
<organism evidence="7 8">
    <name type="scientific">BD1-7 clade bacterium</name>
    <dbReference type="NCBI Taxonomy" id="2029982"/>
    <lineage>
        <taxon>Bacteria</taxon>
        <taxon>Pseudomonadati</taxon>
        <taxon>Pseudomonadota</taxon>
        <taxon>Gammaproteobacteria</taxon>
        <taxon>Cellvibrionales</taxon>
        <taxon>Spongiibacteraceae</taxon>
        <taxon>BD1-7 clade</taxon>
    </lineage>
</organism>
<evidence type="ECO:0000256" key="2">
    <source>
        <dbReference type="ARBA" id="ARBA00022692"/>
    </source>
</evidence>
<keyword evidence="4 5" id="KW-0472">Membrane</keyword>
<accession>A0A5S9MZA5</accession>
<dbReference type="EMBL" id="CACSII010000001">
    <property type="protein sequence ID" value="CAA0082860.1"/>
    <property type="molecule type" value="Genomic_DNA"/>
</dbReference>
<evidence type="ECO:0000256" key="5">
    <source>
        <dbReference type="SAM" id="Phobius"/>
    </source>
</evidence>
<feature type="transmembrane region" description="Helical" evidence="5">
    <location>
        <begin position="41"/>
        <end position="61"/>
    </location>
</feature>
<name>A0A5S9MZA5_9GAMM</name>
<dbReference type="Proteomes" id="UP000434580">
    <property type="component" value="Unassembled WGS sequence"/>
</dbReference>
<evidence type="ECO:0000256" key="3">
    <source>
        <dbReference type="ARBA" id="ARBA00022989"/>
    </source>
</evidence>
<keyword evidence="2 5" id="KW-0812">Transmembrane</keyword>
<dbReference type="PANTHER" id="PTHR11863">
    <property type="entry name" value="STEROL DESATURASE"/>
    <property type="match status" value="1"/>
</dbReference>
<feature type="domain" description="Fatty acid hydroxylase" evidence="6">
    <location>
        <begin position="150"/>
        <end position="290"/>
    </location>
</feature>
<feature type="transmembrane region" description="Helical" evidence="5">
    <location>
        <begin position="144"/>
        <end position="163"/>
    </location>
</feature>
<gene>
    <name evidence="7" type="ORF">DPBNPPHM_00511</name>
</gene>
<proteinExistence type="predicted"/>
<evidence type="ECO:0000313" key="8">
    <source>
        <dbReference type="Proteomes" id="UP000434580"/>
    </source>
</evidence>